<dbReference type="InterPro" id="IPR000109">
    <property type="entry name" value="POT_fam"/>
</dbReference>
<feature type="transmembrane region" description="Helical" evidence="7">
    <location>
        <begin position="17"/>
        <end position="38"/>
    </location>
</feature>
<evidence type="ECO:0000256" key="2">
    <source>
        <dbReference type="ARBA" id="ARBA00007520"/>
    </source>
</evidence>
<dbReference type="Gene3D" id="1.20.1250.20">
    <property type="entry name" value="MFS general substrate transporter like domains"/>
    <property type="match status" value="1"/>
</dbReference>
<dbReference type="Gene3D" id="1.20.1720.10">
    <property type="entry name" value="Multidrug resistance protein D"/>
    <property type="match status" value="1"/>
</dbReference>
<evidence type="ECO:0000256" key="3">
    <source>
        <dbReference type="ARBA" id="ARBA00022475"/>
    </source>
</evidence>
<dbReference type="PANTHER" id="PTHR43124:SF3">
    <property type="entry name" value="CHLORAMPHENICOL EFFLUX PUMP RV0191"/>
    <property type="match status" value="1"/>
</dbReference>
<evidence type="ECO:0000313" key="9">
    <source>
        <dbReference type="EMBL" id="ACV05537.1"/>
    </source>
</evidence>
<dbReference type="HOGENOM" id="CLU_001265_10_14_11"/>
<dbReference type="GO" id="GO:0022857">
    <property type="term" value="F:transmembrane transporter activity"/>
    <property type="evidence" value="ECO:0007669"/>
    <property type="project" value="InterPro"/>
</dbReference>
<comment type="subcellular location">
    <subcellularLocation>
        <location evidence="1">Cell membrane</location>
        <topology evidence="1">Multi-pass membrane protein</topology>
    </subcellularLocation>
</comment>
<proteinExistence type="inferred from homology"/>
<evidence type="ECO:0000256" key="6">
    <source>
        <dbReference type="ARBA" id="ARBA00023136"/>
    </source>
</evidence>
<name>C7NKQ1_KYTSD</name>
<dbReference type="Pfam" id="PF00854">
    <property type="entry name" value="PTR2"/>
    <property type="match status" value="1"/>
</dbReference>
<comment type="similarity">
    <text evidence="2">Belongs to the major facilitator superfamily. TCR/Tet family.</text>
</comment>
<evidence type="ECO:0000256" key="4">
    <source>
        <dbReference type="ARBA" id="ARBA00022692"/>
    </source>
</evidence>
<dbReference type="PANTHER" id="PTHR43124">
    <property type="entry name" value="PURINE EFFLUX PUMP PBUE"/>
    <property type="match status" value="1"/>
</dbReference>
<dbReference type="Pfam" id="PF07690">
    <property type="entry name" value="MFS_1"/>
    <property type="match status" value="1"/>
</dbReference>
<dbReference type="STRING" id="478801.Ksed_04650"/>
<keyword evidence="3" id="KW-1003">Cell membrane</keyword>
<organism evidence="9 10">
    <name type="scientific">Kytococcus sedentarius (strain ATCC 14392 / DSM 20547 / JCM 11482 / CCUG 33030 / NBRC 15357 / NCTC 11040 / CCM 314 / 541)</name>
    <name type="common">Micrococcus sedentarius</name>
    <dbReference type="NCBI Taxonomy" id="478801"/>
    <lineage>
        <taxon>Bacteria</taxon>
        <taxon>Bacillati</taxon>
        <taxon>Actinomycetota</taxon>
        <taxon>Actinomycetes</taxon>
        <taxon>Micrococcales</taxon>
        <taxon>Kytococcaceae</taxon>
        <taxon>Kytococcus</taxon>
    </lineage>
</organism>
<dbReference type="KEGG" id="kse:Ksed_04650"/>
<feature type="transmembrane region" description="Helical" evidence="7">
    <location>
        <begin position="50"/>
        <end position="70"/>
    </location>
</feature>
<keyword evidence="6 7" id="KW-0472">Membrane</keyword>
<feature type="transmembrane region" description="Helical" evidence="7">
    <location>
        <begin position="369"/>
        <end position="390"/>
    </location>
</feature>
<protein>
    <submittedName>
        <fullName evidence="9">Arabinose efflux permease family protein</fullName>
    </submittedName>
</protein>
<dbReference type="SUPFAM" id="SSF103473">
    <property type="entry name" value="MFS general substrate transporter"/>
    <property type="match status" value="1"/>
</dbReference>
<dbReference type="eggNOG" id="COG2814">
    <property type="taxonomic scope" value="Bacteria"/>
</dbReference>
<feature type="transmembrane region" description="Helical" evidence="7">
    <location>
        <begin position="141"/>
        <end position="165"/>
    </location>
</feature>
<feature type="domain" description="Major facilitator superfamily (MFS) profile" evidence="8">
    <location>
        <begin position="16"/>
        <end position="397"/>
    </location>
</feature>
<dbReference type="PRINTS" id="PR01035">
    <property type="entry name" value="TCRTETA"/>
</dbReference>
<reference evidence="9 10" key="1">
    <citation type="journal article" date="2009" name="Stand. Genomic Sci.">
        <title>Complete genome sequence of Kytococcus sedentarius type strain (541).</title>
        <authorList>
            <person name="Sims D."/>
            <person name="Brettin T."/>
            <person name="Detter J.C."/>
            <person name="Han C."/>
            <person name="Lapidus A."/>
            <person name="Copeland A."/>
            <person name="Glavina Del Rio T."/>
            <person name="Nolan M."/>
            <person name="Chen F."/>
            <person name="Lucas S."/>
            <person name="Tice H."/>
            <person name="Cheng J.F."/>
            <person name="Bruce D."/>
            <person name="Goodwin L."/>
            <person name="Pitluck S."/>
            <person name="Ovchinnikova G."/>
            <person name="Pati A."/>
            <person name="Ivanova N."/>
            <person name="Mavrommatis K."/>
            <person name="Chen A."/>
            <person name="Palaniappan K."/>
            <person name="D'haeseleer P."/>
            <person name="Chain P."/>
            <person name="Bristow J."/>
            <person name="Eisen J.A."/>
            <person name="Markowitz V."/>
            <person name="Hugenholtz P."/>
            <person name="Schneider S."/>
            <person name="Goker M."/>
            <person name="Pukall R."/>
            <person name="Kyrpides N.C."/>
            <person name="Klenk H.P."/>
        </authorList>
    </citation>
    <scope>NUCLEOTIDE SEQUENCE [LARGE SCALE GENOMIC DNA]</scope>
    <source>
        <strain evidence="10">ATCC 14392 / DSM 20547 / JCM 11482 / CCUG 33030 / NBRC 15357 / NCTC 11040 / CCM 314 / 541</strain>
    </source>
</reference>
<dbReference type="PROSITE" id="PS00216">
    <property type="entry name" value="SUGAR_TRANSPORT_1"/>
    <property type="match status" value="1"/>
</dbReference>
<feature type="transmembrane region" description="Helical" evidence="7">
    <location>
        <begin position="284"/>
        <end position="309"/>
    </location>
</feature>
<dbReference type="GO" id="GO:0005886">
    <property type="term" value="C:plasma membrane"/>
    <property type="evidence" value="ECO:0007669"/>
    <property type="project" value="UniProtKB-SubCell"/>
</dbReference>
<dbReference type="AlphaFoldDB" id="C7NKQ1"/>
<dbReference type="InterPro" id="IPR005829">
    <property type="entry name" value="Sugar_transporter_CS"/>
</dbReference>
<evidence type="ECO:0000256" key="1">
    <source>
        <dbReference type="ARBA" id="ARBA00004651"/>
    </source>
</evidence>
<feature type="transmembrane region" description="Helical" evidence="7">
    <location>
        <begin position="171"/>
        <end position="189"/>
    </location>
</feature>
<evidence type="ECO:0000259" key="8">
    <source>
        <dbReference type="PROSITE" id="PS50850"/>
    </source>
</evidence>
<dbReference type="InterPro" id="IPR001958">
    <property type="entry name" value="Tet-R_TetA/multi-R_MdtG-like"/>
</dbReference>
<dbReference type="InterPro" id="IPR011701">
    <property type="entry name" value="MFS"/>
</dbReference>
<gene>
    <name evidence="9" type="ordered locus">Ksed_04650</name>
</gene>
<dbReference type="RefSeq" id="WP_012801955.1">
    <property type="nucleotide sequence ID" value="NC_013169.1"/>
</dbReference>
<dbReference type="PROSITE" id="PS50850">
    <property type="entry name" value="MFS"/>
    <property type="match status" value="1"/>
</dbReference>
<dbReference type="InterPro" id="IPR036259">
    <property type="entry name" value="MFS_trans_sf"/>
</dbReference>
<feature type="transmembrane region" description="Helical" evidence="7">
    <location>
        <begin position="107"/>
        <end position="129"/>
    </location>
</feature>
<keyword evidence="5 7" id="KW-1133">Transmembrane helix</keyword>
<dbReference type="EMBL" id="CP001686">
    <property type="protein sequence ID" value="ACV05537.1"/>
    <property type="molecule type" value="Genomic_DNA"/>
</dbReference>
<keyword evidence="4 7" id="KW-0812">Transmembrane</keyword>
<accession>C7NKQ1</accession>
<evidence type="ECO:0000256" key="7">
    <source>
        <dbReference type="SAM" id="Phobius"/>
    </source>
</evidence>
<dbReference type="CDD" id="cd17325">
    <property type="entry name" value="MFS_MdtG_SLC18_like"/>
    <property type="match status" value="1"/>
</dbReference>
<keyword evidence="10" id="KW-1185">Reference proteome</keyword>
<dbReference type="InterPro" id="IPR050189">
    <property type="entry name" value="MFS_Efflux_Transporters"/>
</dbReference>
<dbReference type="Proteomes" id="UP000006666">
    <property type="component" value="Chromosome"/>
</dbReference>
<dbReference type="InterPro" id="IPR020846">
    <property type="entry name" value="MFS_dom"/>
</dbReference>
<feature type="transmembrane region" description="Helical" evidence="7">
    <location>
        <begin position="82"/>
        <end position="101"/>
    </location>
</feature>
<evidence type="ECO:0000313" key="10">
    <source>
        <dbReference type="Proteomes" id="UP000006666"/>
    </source>
</evidence>
<feature type="transmembrane region" description="Helical" evidence="7">
    <location>
        <begin position="253"/>
        <end position="272"/>
    </location>
</feature>
<sequence length="405" mass="41651">MTTTAATDEATGFPREIWILIGAAFVVAVGFGIVAPALPQFARSFGVGPTAAAAIISTFAAFRLFFAPVGGRLSEALGERPVYLTGLVIVALSTGAAAFATNYWMLLIFRSLGGIGSTMFTVSAVALLVRMAPPTKRGRVSAAYGSAFLLGNVFGPVLGGLLAGLGLRAPFLIYGVALLIAAGVVAIGIPRDVGHAARKGTGPPRMLVREAWADPVYKACLTSGFANGWANFGVRVALVPLFVVEVLQSGPQMAGFALAAFAVGNVLVLNHSGRLSDRIGRRPLIIGGLVVCGVFTAFSGFITDVWVYLGVMAVAGVGAGMLNPAQQAAVADVVGNERSAGTVLAGFQMSQDVGAILGPIVVGMLAEQFGYGFAFAATGVIMAASVLVWIGRRETARVVVEQEVT</sequence>
<evidence type="ECO:0000256" key="5">
    <source>
        <dbReference type="ARBA" id="ARBA00022989"/>
    </source>
</evidence>